<evidence type="ECO:0000256" key="1">
    <source>
        <dbReference type="SAM" id="Phobius"/>
    </source>
</evidence>
<dbReference type="Proteomes" id="UP000297403">
    <property type="component" value="Unassembled WGS sequence"/>
</dbReference>
<reference evidence="2 3" key="1">
    <citation type="submission" date="2019-03" db="EMBL/GenBank/DDBJ databases">
        <title>Genomics of glacier-inhabiting Cryobacterium strains.</title>
        <authorList>
            <person name="Liu Q."/>
            <person name="Xin Y.-H."/>
        </authorList>
    </citation>
    <scope>NUCLEOTIDE SEQUENCE [LARGE SCALE GENOMIC DNA]</scope>
    <source>
        <strain evidence="3">TMT1-22</strain>
    </source>
</reference>
<keyword evidence="1" id="KW-0812">Transmembrane</keyword>
<dbReference type="EMBL" id="SOFY01000074">
    <property type="protein sequence ID" value="TFC42828.1"/>
    <property type="molecule type" value="Genomic_DNA"/>
</dbReference>
<dbReference type="AlphaFoldDB" id="A0AAQ2C4J1"/>
<evidence type="ECO:0000313" key="3">
    <source>
        <dbReference type="Proteomes" id="UP000297403"/>
    </source>
</evidence>
<gene>
    <name evidence="2" type="ORF">E3O49_13905</name>
</gene>
<keyword evidence="1" id="KW-1133">Transmembrane helix</keyword>
<dbReference type="RefSeq" id="WP_134365263.1">
    <property type="nucleotide sequence ID" value="NZ_SOFY01000074.1"/>
</dbReference>
<name>A0AAQ2C4J1_9MICO</name>
<accession>A0AAQ2C4J1</accession>
<evidence type="ECO:0008006" key="4">
    <source>
        <dbReference type="Google" id="ProtNLM"/>
    </source>
</evidence>
<feature type="transmembrane region" description="Helical" evidence="1">
    <location>
        <begin position="52"/>
        <end position="80"/>
    </location>
</feature>
<protein>
    <recommendedName>
        <fullName evidence="4">Multidrug ABC transporter ATPase</fullName>
    </recommendedName>
</protein>
<keyword evidence="3" id="KW-1185">Reference proteome</keyword>
<comment type="caution">
    <text evidence="2">The sequence shown here is derived from an EMBL/GenBank/DDBJ whole genome shotgun (WGS) entry which is preliminary data.</text>
</comment>
<organism evidence="2 3">
    <name type="scientific">Cryobacterium shii</name>
    <dbReference type="NCBI Taxonomy" id="1259235"/>
    <lineage>
        <taxon>Bacteria</taxon>
        <taxon>Bacillati</taxon>
        <taxon>Actinomycetota</taxon>
        <taxon>Actinomycetes</taxon>
        <taxon>Micrococcales</taxon>
        <taxon>Microbacteriaceae</taxon>
        <taxon>Cryobacterium</taxon>
    </lineage>
</organism>
<proteinExistence type="predicted"/>
<evidence type="ECO:0000313" key="2">
    <source>
        <dbReference type="EMBL" id="TFC42828.1"/>
    </source>
</evidence>
<keyword evidence="1" id="KW-0472">Membrane</keyword>
<feature type="transmembrane region" description="Helical" evidence="1">
    <location>
        <begin position="15"/>
        <end position="40"/>
    </location>
</feature>
<sequence length="91" mass="9591">MTNQTPQAASRLERILAYMVAGVVGLSILAFLAVIIGTAVGAGANNGFGQGVWPLILALPLFGLPIGFVLIIALMVMTGLRRAREARQNKE</sequence>